<dbReference type="PIRSF" id="PIRSF006060">
    <property type="entry name" value="AA_transporter"/>
    <property type="match status" value="1"/>
</dbReference>
<dbReference type="Gene3D" id="1.20.1740.10">
    <property type="entry name" value="Amino acid/polyamine transporter I"/>
    <property type="match status" value="1"/>
</dbReference>
<evidence type="ECO:0000313" key="6">
    <source>
        <dbReference type="EMBL" id="MDN4593116.1"/>
    </source>
</evidence>
<feature type="transmembrane region" description="Helical" evidence="5">
    <location>
        <begin position="84"/>
        <end position="103"/>
    </location>
</feature>
<protein>
    <submittedName>
        <fullName evidence="6">APC family permease</fullName>
    </submittedName>
</protein>
<feature type="transmembrane region" description="Helical" evidence="5">
    <location>
        <begin position="12"/>
        <end position="29"/>
    </location>
</feature>
<feature type="transmembrane region" description="Helical" evidence="5">
    <location>
        <begin position="232"/>
        <end position="254"/>
    </location>
</feature>
<keyword evidence="7" id="KW-1185">Reference proteome</keyword>
<keyword evidence="3 5" id="KW-1133">Transmembrane helix</keyword>
<reference evidence="6" key="1">
    <citation type="submission" date="2022-08" db="EMBL/GenBank/DDBJ databases">
        <title>Polycladomyces zharkentsis sp. nov., a novel thermophilic CMC and starch-degrading bacterium isolated from a geothermal spring in Kazakhstan.</title>
        <authorList>
            <person name="Mashzhan A."/>
            <person name="Kistaubaeva A."/>
            <person name="Javier-Lopez R."/>
            <person name="Birkeland N.-K."/>
        </authorList>
    </citation>
    <scope>NUCLEOTIDE SEQUENCE</scope>
    <source>
        <strain evidence="6">KSR 13</strain>
    </source>
</reference>
<evidence type="ECO:0000256" key="1">
    <source>
        <dbReference type="ARBA" id="ARBA00004141"/>
    </source>
</evidence>
<evidence type="ECO:0000256" key="2">
    <source>
        <dbReference type="ARBA" id="ARBA00022692"/>
    </source>
</evidence>
<dbReference type="EMBL" id="JANRHH010000019">
    <property type="protein sequence ID" value="MDN4593116.1"/>
    <property type="molecule type" value="Genomic_DNA"/>
</dbReference>
<evidence type="ECO:0000256" key="4">
    <source>
        <dbReference type="ARBA" id="ARBA00023136"/>
    </source>
</evidence>
<feature type="transmembrane region" description="Helical" evidence="5">
    <location>
        <begin position="189"/>
        <end position="211"/>
    </location>
</feature>
<feature type="transmembrane region" description="Helical" evidence="5">
    <location>
        <begin position="458"/>
        <end position="479"/>
    </location>
</feature>
<feature type="transmembrane region" description="Helical" evidence="5">
    <location>
        <begin position="428"/>
        <end position="446"/>
    </location>
</feature>
<dbReference type="Pfam" id="PF13520">
    <property type="entry name" value="AA_permease_2"/>
    <property type="match status" value="1"/>
</dbReference>
<dbReference type="PANTHER" id="PTHR47547:SF1">
    <property type="entry name" value="ASPARTATE-PROTON SYMPORTER"/>
    <property type="match status" value="1"/>
</dbReference>
<proteinExistence type="predicted"/>
<evidence type="ECO:0000256" key="3">
    <source>
        <dbReference type="ARBA" id="ARBA00022989"/>
    </source>
</evidence>
<feature type="transmembrane region" description="Helical" evidence="5">
    <location>
        <begin position="338"/>
        <end position="357"/>
    </location>
</feature>
<feature type="transmembrane region" description="Helical" evidence="5">
    <location>
        <begin position="491"/>
        <end position="510"/>
    </location>
</feature>
<feature type="transmembrane region" description="Helical" evidence="5">
    <location>
        <begin position="369"/>
        <end position="387"/>
    </location>
</feature>
<dbReference type="InterPro" id="IPR052962">
    <property type="entry name" value="AA_Transporter_AGT"/>
</dbReference>
<dbReference type="RefSeq" id="WP_301237826.1">
    <property type="nucleotide sequence ID" value="NZ_JANRHH010000019.1"/>
</dbReference>
<accession>A0ABT8IKN7</accession>
<name>A0ABT8IKN7_9BACL</name>
<gene>
    <name evidence="6" type="ORF">NWF35_04230</name>
</gene>
<evidence type="ECO:0000256" key="5">
    <source>
        <dbReference type="SAM" id="Phobius"/>
    </source>
</evidence>
<keyword evidence="4 5" id="KW-0472">Membrane</keyword>
<feature type="transmembrane region" description="Helical" evidence="5">
    <location>
        <begin position="274"/>
        <end position="296"/>
    </location>
</feature>
<feature type="transmembrane region" description="Helical" evidence="5">
    <location>
        <begin position="399"/>
        <end position="422"/>
    </location>
</feature>
<evidence type="ECO:0000313" key="7">
    <source>
        <dbReference type="Proteomes" id="UP001174196"/>
    </source>
</evidence>
<comment type="caution">
    <text evidence="6">The sequence shown here is derived from an EMBL/GenBank/DDBJ whole genome shotgun (WGS) entry which is preliminary data.</text>
</comment>
<dbReference type="PANTHER" id="PTHR47547">
    <property type="match status" value="1"/>
</dbReference>
<dbReference type="Proteomes" id="UP001174196">
    <property type="component" value="Unassembled WGS sequence"/>
</dbReference>
<dbReference type="InterPro" id="IPR002293">
    <property type="entry name" value="AA/rel_permease1"/>
</dbReference>
<keyword evidence="2 5" id="KW-0812">Transmembrane</keyword>
<comment type="subcellular location">
    <subcellularLocation>
        <location evidence="1">Membrane</location>
        <topology evidence="1">Multi-pass membrane protein</topology>
    </subcellularLocation>
</comment>
<organism evidence="6 7">
    <name type="scientific">Polycladomyces subterraneus</name>
    <dbReference type="NCBI Taxonomy" id="1016997"/>
    <lineage>
        <taxon>Bacteria</taxon>
        <taxon>Bacillati</taxon>
        <taxon>Bacillota</taxon>
        <taxon>Bacilli</taxon>
        <taxon>Bacillales</taxon>
        <taxon>Thermoactinomycetaceae</taxon>
        <taxon>Polycladomyces</taxon>
    </lineage>
</organism>
<feature type="transmembrane region" description="Helical" evidence="5">
    <location>
        <begin position="41"/>
        <end position="63"/>
    </location>
</feature>
<feature type="transmembrane region" description="Helical" evidence="5">
    <location>
        <begin position="123"/>
        <end position="145"/>
    </location>
</feature>
<feature type="transmembrane region" description="Helical" evidence="5">
    <location>
        <begin position="157"/>
        <end position="177"/>
    </location>
</feature>
<sequence>MEGTFKKKLSLLDLTFLGLGSIIGSGWLLASMNGAKYAGSIAWVAWVGGAIAVLLIGLVYGELAAALPRAGGFVRYPEYTHGSLVGFLSGMASLLAYSSVAGIEVEAVVSHASYYWPALMGSAGPSLTGRAIEILLLLLFFLLNYWSVNVFGKINTIITFFKFVVPSVTIITLFFFFKEANFATVGAAPGGAEGVFTAISGGGIIFAFLGFRQAVDFGAEAKNPQRDIPRAIIMAVTLGTIVYILLQVTFLGTVPSNALASGWGHVADFMPKSANYPFVWIAGSLGLSWLSTLLLVDAVISPAGTGNIYLSGTGRVLYAWAKNRHFYSWFAKVNPRTGVPRAALWLSFLLAIAWILPPNTDTWSKLVDAVTSATVMTYMIGPISMTSMRKTMPNMKRPFTLKGGSVLSPLAFIAATCIIYWAGWTTDSMLIGLTLGALVLYFAFIDKDESTRASLKQAWKSGAWLVVYYIFILVMSYIGSFGPMKSPWIPGQWDTVVVVIGAIILFYWGVNSALPKPSFETDSEGEAPPEFVQA</sequence>